<keyword evidence="1" id="KW-0472">Membrane</keyword>
<evidence type="ECO:0000313" key="3">
    <source>
        <dbReference type="Proteomes" id="UP001518925"/>
    </source>
</evidence>
<feature type="transmembrane region" description="Helical" evidence="1">
    <location>
        <begin position="60"/>
        <end position="79"/>
    </location>
</feature>
<dbReference type="EMBL" id="JAFELM010000030">
    <property type="protein sequence ID" value="MBM6618190.1"/>
    <property type="molecule type" value="Genomic_DNA"/>
</dbReference>
<keyword evidence="1" id="KW-1133">Transmembrane helix</keyword>
<keyword evidence="1" id="KW-0812">Transmembrane</keyword>
<dbReference type="Proteomes" id="UP001518925">
    <property type="component" value="Unassembled WGS sequence"/>
</dbReference>
<protein>
    <submittedName>
        <fullName evidence="2">DUF1360 domain-containing protein</fullName>
    </submittedName>
</protein>
<dbReference type="Pfam" id="PF07098">
    <property type="entry name" value="DUF1360"/>
    <property type="match status" value="1"/>
</dbReference>
<accession>A0ABS2DI82</accession>
<comment type="caution">
    <text evidence="2">The sequence shown here is derived from an EMBL/GenBank/DDBJ whole genome shotgun (WGS) entry which is preliminary data.</text>
</comment>
<reference evidence="2 3" key="1">
    <citation type="submission" date="2021-02" db="EMBL/GenBank/DDBJ databases">
        <title>Bacillus sp. RD4P76, an endophyte from a halophyte.</title>
        <authorList>
            <person name="Sun J.-Q."/>
        </authorList>
    </citation>
    <scope>NUCLEOTIDE SEQUENCE [LARGE SCALE GENOMIC DNA]</scope>
    <source>
        <strain evidence="2 3">RD4P76</strain>
    </source>
</reference>
<dbReference type="InterPro" id="IPR010773">
    <property type="entry name" value="Mycophage_PG1_Gp7"/>
</dbReference>
<keyword evidence="3" id="KW-1185">Reference proteome</keyword>
<gene>
    <name evidence="2" type="ORF">JR050_11025</name>
</gene>
<organism evidence="2 3">
    <name type="scientific">Bacillus suaedaesalsae</name>
    <dbReference type="NCBI Taxonomy" id="2810349"/>
    <lineage>
        <taxon>Bacteria</taxon>
        <taxon>Bacillati</taxon>
        <taxon>Bacillota</taxon>
        <taxon>Bacilli</taxon>
        <taxon>Bacillales</taxon>
        <taxon>Bacillaceae</taxon>
        <taxon>Bacillus</taxon>
    </lineage>
</organism>
<proteinExistence type="predicted"/>
<sequence>MFCLASFRLTRLIVFDEITSIIRRPFHEEVVETDEDGMTNTYLVIKGNGLRKWFGELISCYWCTGIWSSAILYGGWSIWPTVMETVMIILAIAGAASIIETIVLRIIDNE</sequence>
<evidence type="ECO:0000256" key="1">
    <source>
        <dbReference type="SAM" id="Phobius"/>
    </source>
</evidence>
<feature type="transmembrane region" description="Helical" evidence="1">
    <location>
        <begin position="85"/>
        <end position="107"/>
    </location>
</feature>
<evidence type="ECO:0000313" key="2">
    <source>
        <dbReference type="EMBL" id="MBM6618190.1"/>
    </source>
</evidence>
<dbReference type="RefSeq" id="WP_204203669.1">
    <property type="nucleotide sequence ID" value="NZ_JAFELM010000030.1"/>
</dbReference>
<name>A0ABS2DI82_9BACI</name>